<dbReference type="EMBL" id="CAXIPU020000644">
    <property type="protein sequence ID" value="CAL1672530.1"/>
    <property type="molecule type" value="Genomic_DNA"/>
</dbReference>
<evidence type="ECO:0000313" key="3">
    <source>
        <dbReference type="Proteomes" id="UP001497644"/>
    </source>
</evidence>
<reference evidence="2" key="1">
    <citation type="submission" date="2024-04" db="EMBL/GenBank/DDBJ databases">
        <authorList>
            <consortium name="Molecular Ecology Group"/>
        </authorList>
    </citation>
    <scope>NUCLEOTIDE SEQUENCE</scope>
</reference>
<name>A0AAV2MYM6_9HYME</name>
<comment type="caution">
    <text evidence="2">The sequence shown here is derived from an EMBL/GenBank/DDBJ whole genome shotgun (WGS) entry which is preliminary data.</text>
</comment>
<evidence type="ECO:0000313" key="2">
    <source>
        <dbReference type="EMBL" id="CAL1672530.1"/>
    </source>
</evidence>
<protein>
    <recommendedName>
        <fullName evidence="4">DUF4806 domain-containing protein</fullName>
    </recommendedName>
</protein>
<proteinExistence type="predicted"/>
<keyword evidence="3" id="KW-1185">Reference proteome</keyword>
<feature type="compositionally biased region" description="Low complexity" evidence="1">
    <location>
        <begin position="172"/>
        <end position="187"/>
    </location>
</feature>
<feature type="region of interest" description="Disordered" evidence="1">
    <location>
        <begin position="97"/>
        <end position="195"/>
    </location>
</feature>
<dbReference type="AlphaFoldDB" id="A0AAV2MYM6"/>
<dbReference type="PANTHER" id="PTHR34153">
    <property type="entry name" value="SI:CH211-262H13.3-RELATED-RELATED"/>
    <property type="match status" value="1"/>
</dbReference>
<sequence>MSSKFCIVHFIEEESVEVVPDFWIFKSSETSYCSWPFNNAFSTKCVKNRTVPDEKWPFYKCRILYSFGDYEIAQRHLTQAEITSDFTDKSEVVKKRIHKPNRKYVSDSSNSSDSSESSKSSKDTNTKYKYKESSIKKEIPQSSKESKCSEMDLPKTLRQKSNRILDVNQNLSSMPSRRNSAARSRSPLNKADENVDQLQEDITSQGEFNMSGTVMQENQLTAEQIQAQSTEKITKKTRYNGETEFEKQIVRDLTIIKFDMRAILEIVTTLSQTWIEKNEEINLKTSTGKEKSKENILPTFPLENWQNFLDLENLLQTKDIARAQLENILYNRGGKVPAELIRRMLVYIFTPHLSLQISWLGRKKNQRLGGTHFARILFDAVKKQYRKIDDRTIESTIIDWFRRAADRIPKNRDNN</sequence>
<evidence type="ECO:0000256" key="1">
    <source>
        <dbReference type="SAM" id="MobiDB-lite"/>
    </source>
</evidence>
<organism evidence="2 3">
    <name type="scientific">Lasius platythorax</name>
    <dbReference type="NCBI Taxonomy" id="488582"/>
    <lineage>
        <taxon>Eukaryota</taxon>
        <taxon>Metazoa</taxon>
        <taxon>Ecdysozoa</taxon>
        <taxon>Arthropoda</taxon>
        <taxon>Hexapoda</taxon>
        <taxon>Insecta</taxon>
        <taxon>Pterygota</taxon>
        <taxon>Neoptera</taxon>
        <taxon>Endopterygota</taxon>
        <taxon>Hymenoptera</taxon>
        <taxon>Apocrita</taxon>
        <taxon>Aculeata</taxon>
        <taxon>Formicoidea</taxon>
        <taxon>Formicidae</taxon>
        <taxon>Formicinae</taxon>
        <taxon>Lasius</taxon>
        <taxon>Lasius</taxon>
    </lineage>
</organism>
<feature type="compositionally biased region" description="Basic and acidic residues" evidence="1">
    <location>
        <begin position="119"/>
        <end position="155"/>
    </location>
</feature>
<evidence type="ECO:0008006" key="4">
    <source>
        <dbReference type="Google" id="ProtNLM"/>
    </source>
</evidence>
<dbReference type="PANTHER" id="PTHR34153:SF2">
    <property type="entry name" value="SI:CH211-262H13.3-RELATED"/>
    <property type="match status" value="1"/>
</dbReference>
<gene>
    <name evidence="2" type="ORF">LPLAT_LOCUS8334</name>
</gene>
<accession>A0AAV2MYM6</accession>
<dbReference type="Proteomes" id="UP001497644">
    <property type="component" value="Unassembled WGS sequence"/>
</dbReference>
<feature type="compositionally biased region" description="Low complexity" evidence="1">
    <location>
        <begin position="106"/>
        <end position="118"/>
    </location>
</feature>